<dbReference type="EMBL" id="KZ269987">
    <property type="protein sequence ID" value="OZC10278.1"/>
    <property type="molecule type" value="Genomic_DNA"/>
</dbReference>
<dbReference type="AlphaFoldDB" id="A0A183GYE7"/>
<keyword evidence="1" id="KW-0472">Membrane</keyword>
<evidence type="ECO:0000313" key="4">
    <source>
        <dbReference type="WBParaSite" id="OFLC_0000025601-mRNA-1"/>
    </source>
</evidence>
<sequence length="95" mass="10957">MRKETPAPAFIGRVAAEFQDKQTGEQNKCTERTQRLTFIAFHNLQKGRALPFSRDGANQPYRQKEQCAEIRSIASLFSLSWAIFYTALLKFTDLR</sequence>
<dbReference type="WBParaSite" id="OFLC_0000025601-mRNA-1">
    <property type="protein sequence ID" value="OFLC_0000025601-mRNA-1"/>
    <property type="gene ID" value="OFLC_0000025601"/>
</dbReference>
<dbReference type="Proteomes" id="UP000242913">
    <property type="component" value="Unassembled WGS sequence"/>
</dbReference>
<gene>
    <name evidence="2" type="ORF">X798_02585</name>
</gene>
<name>A0A183GYE7_9BILA</name>
<evidence type="ECO:0000256" key="1">
    <source>
        <dbReference type="SAM" id="Phobius"/>
    </source>
</evidence>
<protein>
    <submittedName>
        <fullName evidence="4">Transposase</fullName>
    </submittedName>
</protein>
<accession>A0A183GYE7</accession>
<evidence type="ECO:0000313" key="2">
    <source>
        <dbReference type="EMBL" id="OZC10278.1"/>
    </source>
</evidence>
<reference evidence="2 3" key="1">
    <citation type="submission" date="2015-12" db="EMBL/GenBank/DDBJ databases">
        <title>Draft genome of the nematode, Onchocerca flexuosa.</title>
        <authorList>
            <person name="Mitreva M."/>
        </authorList>
    </citation>
    <scope>NUCLEOTIDE SEQUENCE [LARGE SCALE GENOMIC DNA]</scope>
    <source>
        <strain evidence="2">Red Deer</strain>
    </source>
</reference>
<reference evidence="4" key="2">
    <citation type="submission" date="2016-06" db="UniProtKB">
        <authorList>
            <consortium name="WormBaseParasite"/>
        </authorList>
    </citation>
    <scope>IDENTIFICATION</scope>
</reference>
<feature type="transmembrane region" description="Helical" evidence="1">
    <location>
        <begin position="70"/>
        <end position="89"/>
    </location>
</feature>
<evidence type="ECO:0000313" key="3">
    <source>
        <dbReference type="Proteomes" id="UP000242913"/>
    </source>
</evidence>
<organism evidence="4">
    <name type="scientific">Onchocerca flexuosa</name>
    <dbReference type="NCBI Taxonomy" id="387005"/>
    <lineage>
        <taxon>Eukaryota</taxon>
        <taxon>Metazoa</taxon>
        <taxon>Ecdysozoa</taxon>
        <taxon>Nematoda</taxon>
        <taxon>Chromadorea</taxon>
        <taxon>Rhabditida</taxon>
        <taxon>Spirurina</taxon>
        <taxon>Spiruromorpha</taxon>
        <taxon>Filarioidea</taxon>
        <taxon>Onchocercidae</taxon>
        <taxon>Onchocerca</taxon>
    </lineage>
</organism>
<proteinExistence type="predicted"/>
<keyword evidence="1" id="KW-1133">Transmembrane helix</keyword>
<keyword evidence="1" id="KW-0812">Transmembrane</keyword>
<keyword evidence="3" id="KW-1185">Reference proteome</keyword>